<gene>
    <name evidence="1" type="ORF">ANACAC_03398</name>
</gene>
<reference evidence="1" key="1">
    <citation type="submission" date="2007-11" db="EMBL/GenBank/DDBJ databases">
        <authorList>
            <person name="Fulton L."/>
            <person name="Clifton S."/>
            <person name="Fulton B."/>
            <person name="Xu J."/>
            <person name="Minx P."/>
            <person name="Pepin K.H."/>
            <person name="Johnson M."/>
            <person name="Thiruvilangam P."/>
            <person name="Bhonagiri V."/>
            <person name="Nash W.E."/>
            <person name="Mardis E.R."/>
            <person name="Wilson R.K."/>
        </authorList>
    </citation>
    <scope>NUCLEOTIDE SEQUENCE [LARGE SCALE GENOMIC DNA]</scope>
    <source>
        <strain evidence="1">DSM 14662</strain>
    </source>
</reference>
<protein>
    <submittedName>
        <fullName evidence="1">Uncharacterized protein</fullName>
    </submittedName>
</protein>
<comment type="caution">
    <text evidence="1">The sequence shown here is derived from an EMBL/GenBank/DDBJ whole genome shotgun (WGS) entry which is preliminary data.</text>
</comment>
<accession>B0MIE4</accession>
<dbReference type="AlphaFoldDB" id="B0MIE4"/>
<sequence length="43" mass="5092">MKYIRRKEYYILGKTGESLRRKAKGSKILLIMTASCSFYALRF</sequence>
<evidence type="ECO:0000313" key="1">
    <source>
        <dbReference type="EMBL" id="EDR96068.1"/>
    </source>
</evidence>
<dbReference type="Proteomes" id="UP000004935">
    <property type="component" value="Unassembled WGS sequence"/>
</dbReference>
<proteinExistence type="predicted"/>
<dbReference type="STRING" id="411490.ANACAC_03398"/>
<dbReference type="EMBL" id="ABAX03000037">
    <property type="protein sequence ID" value="EDR96068.1"/>
    <property type="molecule type" value="Genomic_DNA"/>
</dbReference>
<reference evidence="1" key="2">
    <citation type="submission" date="2013-11" db="EMBL/GenBank/DDBJ databases">
        <title>Draft genome sequence of Anaerostipes caccae (DSM 14662).</title>
        <authorList>
            <person name="Sudarsanam P."/>
            <person name="Ley R."/>
            <person name="Guruge J."/>
            <person name="Turnbaugh P.J."/>
            <person name="Mahowald M."/>
            <person name="Liep D."/>
            <person name="Gordon J."/>
        </authorList>
    </citation>
    <scope>NUCLEOTIDE SEQUENCE</scope>
    <source>
        <strain evidence="1">DSM 14662</strain>
    </source>
</reference>
<name>B0MIE4_ANACD</name>
<organism evidence="1 2">
    <name type="scientific">Anaerostipes caccae (strain DSM 14662 / CCUG 47493 / JCM 13470 / NCIMB 13811 / L1-92)</name>
    <dbReference type="NCBI Taxonomy" id="411490"/>
    <lineage>
        <taxon>Bacteria</taxon>
        <taxon>Bacillati</taxon>
        <taxon>Bacillota</taxon>
        <taxon>Clostridia</taxon>
        <taxon>Lachnospirales</taxon>
        <taxon>Lachnospiraceae</taxon>
        <taxon>Anaerostipes</taxon>
    </lineage>
</organism>
<keyword evidence="2" id="KW-1185">Reference proteome</keyword>
<evidence type="ECO:0000313" key="2">
    <source>
        <dbReference type="Proteomes" id="UP000004935"/>
    </source>
</evidence>
<dbReference type="HOGENOM" id="CLU_3228771_0_0_9"/>